<accession>A0A6J7ZTA4</accession>
<proteinExistence type="predicted"/>
<name>A0A6J7ZTA4_PLARU</name>
<protein>
    <submittedName>
        <fullName evidence="1">Uncharacterized protein</fullName>
    </submittedName>
</protein>
<comment type="caution">
    <text evidence="1">The sequence shown here is derived from an EMBL/GenBank/DDBJ whole genome shotgun (WGS) entry which is preliminary data.</text>
</comment>
<dbReference type="AlphaFoldDB" id="A0A6J7ZTA4"/>
<dbReference type="EMBL" id="CZCZ02000017">
    <property type="protein sequence ID" value="CAC5345603.1"/>
    <property type="molecule type" value="Genomic_DNA"/>
</dbReference>
<evidence type="ECO:0000313" key="1">
    <source>
        <dbReference type="EMBL" id="CAC5345603.1"/>
    </source>
</evidence>
<keyword evidence="2" id="KW-1185">Reference proteome</keyword>
<organism evidence="1 2">
    <name type="scientific">Planktothrix rubescens CCAP 1459/22</name>
    <dbReference type="NCBI Taxonomy" id="329571"/>
    <lineage>
        <taxon>Bacteria</taxon>
        <taxon>Bacillati</taxon>
        <taxon>Cyanobacteriota</taxon>
        <taxon>Cyanophyceae</taxon>
        <taxon>Oscillatoriophycideae</taxon>
        <taxon>Oscillatoriales</taxon>
        <taxon>Microcoleaceae</taxon>
        <taxon>Planktothrix</taxon>
    </lineage>
</organism>
<gene>
    <name evidence="1" type="ORF">PLAN_70180</name>
</gene>
<evidence type="ECO:0000313" key="2">
    <source>
        <dbReference type="Proteomes" id="UP000196521"/>
    </source>
</evidence>
<reference evidence="1" key="1">
    <citation type="submission" date="2020-05" db="EMBL/GenBank/DDBJ databases">
        <authorList>
            <consortium name="Genoscope - CEA"/>
            <person name="William W."/>
        </authorList>
    </citation>
    <scope>NUCLEOTIDE SEQUENCE [LARGE SCALE GENOMIC DNA]</scope>
    <source>
        <strain evidence="1">PCC 7821</strain>
    </source>
</reference>
<dbReference type="Proteomes" id="UP000196521">
    <property type="component" value="Unassembled WGS sequence"/>
</dbReference>
<sequence>MDKTQIGLPYIIINACRDDPLLVKLETKVSIKYLACLSARPFVSWESVHYDKVEVYSTFGSGEDSTVLALVKVLML</sequence>